<proteinExistence type="predicted"/>
<sequence length="97" mass="10465">MSELHVVATIPVKPEHVDELRPLISELAVETNKEEGCLSYEARESASAPGVFVTVERWRSQDDLDAHMQTPHIAKALGALEGKAAGEVAIHPLGEAL</sequence>
<dbReference type="Pfam" id="PF03992">
    <property type="entry name" value="ABM"/>
    <property type="match status" value="1"/>
</dbReference>
<dbReference type="AlphaFoldDB" id="A0A917BJU6"/>
<dbReference type="InterPro" id="IPR011008">
    <property type="entry name" value="Dimeric_a/b-barrel"/>
</dbReference>
<dbReference type="InterPro" id="IPR007138">
    <property type="entry name" value="ABM_dom"/>
</dbReference>
<evidence type="ECO:0000313" key="3">
    <source>
        <dbReference type="Proteomes" id="UP000649179"/>
    </source>
</evidence>
<feature type="domain" description="ABM" evidence="1">
    <location>
        <begin position="4"/>
        <end position="93"/>
    </location>
</feature>
<dbReference type="RefSeq" id="WP_188779728.1">
    <property type="nucleotide sequence ID" value="NZ_BMKQ01000001.1"/>
</dbReference>
<name>A0A917BJU6_9ACTN</name>
<organism evidence="2 3">
    <name type="scientific">Marmoricola endophyticus</name>
    <dbReference type="NCBI Taxonomy" id="2040280"/>
    <lineage>
        <taxon>Bacteria</taxon>
        <taxon>Bacillati</taxon>
        <taxon>Actinomycetota</taxon>
        <taxon>Actinomycetes</taxon>
        <taxon>Propionibacteriales</taxon>
        <taxon>Nocardioidaceae</taxon>
        <taxon>Marmoricola</taxon>
    </lineage>
</organism>
<protein>
    <submittedName>
        <fullName evidence="2">Antibiotic biosynthesis monooxygenase</fullName>
    </submittedName>
</protein>
<dbReference type="SUPFAM" id="SSF54909">
    <property type="entry name" value="Dimeric alpha+beta barrel"/>
    <property type="match status" value="1"/>
</dbReference>
<dbReference type="Gene3D" id="3.30.70.100">
    <property type="match status" value="1"/>
</dbReference>
<reference evidence="2" key="1">
    <citation type="journal article" date="2014" name="Int. J. Syst. Evol. Microbiol.">
        <title>Complete genome sequence of Corynebacterium casei LMG S-19264T (=DSM 44701T), isolated from a smear-ripened cheese.</title>
        <authorList>
            <consortium name="US DOE Joint Genome Institute (JGI-PGF)"/>
            <person name="Walter F."/>
            <person name="Albersmeier A."/>
            <person name="Kalinowski J."/>
            <person name="Ruckert C."/>
        </authorList>
    </citation>
    <scope>NUCLEOTIDE SEQUENCE</scope>
    <source>
        <strain evidence="2">CGMCC 1.16067</strain>
    </source>
</reference>
<keyword evidence="2" id="KW-0560">Oxidoreductase</keyword>
<dbReference type="PANTHER" id="PTHR33336:SF15">
    <property type="entry name" value="ABM DOMAIN-CONTAINING PROTEIN"/>
    <property type="match status" value="1"/>
</dbReference>
<reference evidence="2" key="2">
    <citation type="submission" date="2020-09" db="EMBL/GenBank/DDBJ databases">
        <authorList>
            <person name="Sun Q."/>
            <person name="Zhou Y."/>
        </authorList>
    </citation>
    <scope>NUCLEOTIDE SEQUENCE</scope>
    <source>
        <strain evidence="2">CGMCC 1.16067</strain>
    </source>
</reference>
<dbReference type="GO" id="GO:0004497">
    <property type="term" value="F:monooxygenase activity"/>
    <property type="evidence" value="ECO:0007669"/>
    <property type="project" value="UniProtKB-KW"/>
</dbReference>
<evidence type="ECO:0000259" key="1">
    <source>
        <dbReference type="PROSITE" id="PS51725"/>
    </source>
</evidence>
<comment type="caution">
    <text evidence="2">The sequence shown here is derived from an EMBL/GenBank/DDBJ whole genome shotgun (WGS) entry which is preliminary data.</text>
</comment>
<gene>
    <name evidence="2" type="ORF">GCM10011519_21060</name>
</gene>
<dbReference type="EMBL" id="BMKQ01000001">
    <property type="protein sequence ID" value="GGF46841.1"/>
    <property type="molecule type" value="Genomic_DNA"/>
</dbReference>
<accession>A0A917BJU6</accession>
<keyword evidence="2" id="KW-0503">Monooxygenase</keyword>
<dbReference type="PANTHER" id="PTHR33336">
    <property type="entry name" value="QUINOL MONOOXYGENASE YGIN-RELATED"/>
    <property type="match status" value="1"/>
</dbReference>
<dbReference type="Proteomes" id="UP000649179">
    <property type="component" value="Unassembled WGS sequence"/>
</dbReference>
<dbReference type="PROSITE" id="PS51725">
    <property type="entry name" value="ABM"/>
    <property type="match status" value="1"/>
</dbReference>
<dbReference type="InterPro" id="IPR050744">
    <property type="entry name" value="AI-2_Isomerase_LsrG"/>
</dbReference>
<keyword evidence="3" id="KW-1185">Reference proteome</keyword>
<evidence type="ECO:0000313" key="2">
    <source>
        <dbReference type="EMBL" id="GGF46841.1"/>
    </source>
</evidence>